<comment type="caution">
    <text evidence="1">The sequence shown here is derived from an EMBL/GenBank/DDBJ whole genome shotgun (WGS) entry which is preliminary data.</text>
</comment>
<reference evidence="1 2" key="1">
    <citation type="submission" date="2020-11" db="EMBL/GenBank/DDBJ databases">
        <title>Erythrobacter sediminis sp. nov., a marine bacterium from a tidal flat of Garorim Bay.</title>
        <authorList>
            <person name="Kim D."/>
            <person name="Yoo Y."/>
            <person name="Kim J.-J."/>
        </authorList>
    </citation>
    <scope>NUCLEOTIDE SEQUENCE [LARGE SCALE GENOMIC DNA]</scope>
    <source>
        <strain evidence="1 2">JGD-13</strain>
    </source>
</reference>
<keyword evidence="2" id="KW-1185">Reference proteome</keyword>
<dbReference type="InterPro" id="IPR024453">
    <property type="entry name" value="Peptidase_C92"/>
</dbReference>
<dbReference type="InterPro" id="IPR038765">
    <property type="entry name" value="Papain-like_cys_pep_sf"/>
</dbReference>
<sequence length="604" mass="64378">MPTSLSKLQHRSNLRHARSHLVGRHHRLSRRSHAQSSAQDLAQKLIAAGADPEKARKAAGIIAAAPSSPISQAQGMRLPSVDISADDVKDAVLFALEWSPLGVALDGIFYLCDNYNLAFGVGLGGVIGYGVGGGAGGGIVFGPNRTIALYGTVGVVVGLIVDGSIGAQFTLVHGGLSAFGGTSFTLGGAIGEVGGVSGHVILNTSLRPIGLQIEVEIRGGLPVRAIGGVWETYIGPSVQLSLGYYSESMFGPGCNSGNEPVPIPAEVTDEQAAREILEFFYPDFSFTDITENHKKLAARMLHEAIEANEALDWVPEPSGGRPGVGWLAKNAVKIAWRKIKEERSIRENTRATVARNWRPVLDEIRNGLTPTGLSVSSTFQAGKFEIVKQLAQNDIPLDPQNGGGMSIDWQYLEPGDIILVAREGFPSDQIREATGEDASHAMLYVGVQNGRYMVIESTVGGVQTNPVEVALDGAEAAAAFRYPGLTGAQRRKITSYAARMVGEGRGYHYFGLIQQARFRYDVEKVCSGLQGPDATACRAGRAKVRLGSQAQSDNFICSQLVAESFKQAGVPLTNDPSHWVAPGDMIAPNANMIVDLEYIGHVWP</sequence>
<dbReference type="RefSeq" id="WP_197921156.1">
    <property type="nucleotide sequence ID" value="NZ_CAWPTA010000007.1"/>
</dbReference>
<dbReference type="SUPFAM" id="SSF54001">
    <property type="entry name" value="Cysteine proteinases"/>
    <property type="match status" value="1"/>
</dbReference>
<name>A0ABS0N3B7_9SPHN</name>
<organism evidence="1 2">
    <name type="scientific">Aurantiacibacter sediminis</name>
    <dbReference type="NCBI Taxonomy" id="2793064"/>
    <lineage>
        <taxon>Bacteria</taxon>
        <taxon>Pseudomonadati</taxon>
        <taxon>Pseudomonadota</taxon>
        <taxon>Alphaproteobacteria</taxon>
        <taxon>Sphingomonadales</taxon>
        <taxon>Erythrobacteraceae</taxon>
        <taxon>Aurantiacibacter</taxon>
    </lineage>
</organism>
<dbReference type="Pfam" id="PF05708">
    <property type="entry name" value="Peptidase_C92"/>
    <property type="match status" value="1"/>
</dbReference>
<dbReference type="Gene3D" id="3.90.1720.10">
    <property type="entry name" value="endopeptidase domain like (from Nostoc punctiforme)"/>
    <property type="match status" value="1"/>
</dbReference>
<dbReference type="EMBL" id="JAEANY010000002">
    <property type="protein sequence ID" value="MBH5322459.1"/>
    <property type="molecule type" value="Genomic_DNA"/>
</dbReference>
<evidence type="ECO:0000313" key="2">
    <source>
        <dbReference type="Proteomes" id="UP000602442"/>
    </source>
</evidence>
<proteinExistence type="predicted"/>
<protein>
    <recommendedName>
        <fullName evidence="3">NlpC/P60 domain-containing protein</fullName>
    </recommendedName>
</protein>
<gene>
    <name evidence="1" type="ORF">I5L03_07650</name>
</gene>
<accession>A0ABS0N3B7</accession>
<evidence type="ECO:0008006" key="3">
    <source>
        <dbReference type="Google" id="ProtNLM"/>
    </source>
</evidence>
<dbReference type="Proteomes" id="UP000602442">
    <property type="component" value="Unassembled WGS sequence"/>
</dbReference>
<evidence type="ECO:0000313" key="1">
    <source>
        <dbReference type="EMBL" id="MBH5322459.1"/>
    </source>
</evidence>